<protein>
    <submittedName>
        <fullName evidence="1">Uncharacterized protein</fullName>
    </submittedName>
</protein>
<dbReference type="EMBL" id="FNOJ01000008">
    <property type="protein sequence ID" value="SDW56486.1"/>
    <property type="molecule type" value="Genomic_DNA"/>
</dbReference>
<dbReference type="STRING" id="89784.SAMN04489725_10831"/>
<sequence>MNNPMSYSCGTCGKVSKGLEIQAVRPVDKSVDNVDKLKIPVFHFLKE</sequence>
<gene>
    <name evidence="1" type="ORF">SAMN04489725_10831</name>
</gene>
<keyword evidence="2" id="KW-1185">Reference proteome</keyword>
<evidence type="ECO:0000313" key="1">
    <source>
        <dbReference type="EMBL" id="SDW56486.1"/>
    </source>
</evidence>
<dbReference type="Proteomes" id="UP000182589">
    <property type="component" value="Unassembled WGS sequence"/>
</dbReference>
<accession>A0A1H2UJY2</accession>
<organism evidence="1 2">
    <name type="scientific">Alicyclobacillus hesperidum</name>
    <dbReference type="NCBI Taxonomy" id="89784"/>
    <lineage>
        <taxon>Bacteria</taxon>
        <taxon>Bacillati</taxon>
        <taxon>Bacillota</taxon>
        <taxon>Bacilli</taxon>
        <taxon>Bacillales</taxon>
        <taxon>Alicyclobacillaceae</taxon>
        <taxon>Alicyclobacillus</taxon>
    </lineage>
</organism>
<reference evidence="2" key="1">
    <citation type="submission" date="2016-10" db="EMBL/GenBank/DDBJ databases">
        <authorList>
            <person name="Varghese N."/>
        </authorList>
    </citation>
    <scope>NUCLEOTIDE SEQUENCE [LARGE SCALE GENOMIC DNA]</scope>
    <source>
        <strain evidence="2">DSM 12489</strain>
    </source>
</reference>
<dbReference type="AlphaFoldDB" id="A0A1H2UJY2"/>
<evidence type="ECO:0000313" key="2">
    <source>
        <dbReference type="Proteomes" id="UP000182589"/>
    </source>
</evidence>
<proteinExistence type="predicted"/>
<name>A0A1H2UJY2_9BACL</name>